<proteinExistence type="predicted"/>
<keyword evidence="3" id="KW-1185">Reference proteome</keyword>
<organism evidence="2 3">
    <name type="scientific">Podospora didyma</name>
    <dbReference type="NCBI Taxonomy" id="330526"/>
    <lineage>
        <taxon>Eukaryota</taxon>
        <taxon>Fungi</taxon>
        <taxon>Dikarya</taxon>
        <taxon>Ascomycota</taxon>
        <taxon>Pezizomycotina</taxon>
        <taxon>Sordariomycetes</taxon>
        <taxon>Sordariomycetidae</taxon>
        <taxon>Sordariales</taxon>
        <taxon>Podosporaceae</taxon>
        <taxon>Podospora</taxon>
    </lineage>
</organism>
<evidence type="ECO:0000259" key="1">
    <source>
        <dbReference type="PROSITE" id="PS50011"/>
    </source>
</evidence>
<dbReference type="AlphaFoldDB" id="A0AAE0U0H9"/>
<reference evidence="2" key="2">
    <citation type="submission" date="2023-06" db="EMBL/GenBank/DDBJ databases">
        <authorList>
            <consortium name="Lawrence Berkeley National Laboratory"/>
            <person name="Haridas S."/>
            <person name="Hensen N."/>
            <person name="Bonometti L."/>
            <person name="Westerberg I."/>
            <person name="Brannstrom I.O."/>
            <person name="Guillou S."/>
            <person name="Cros-Aarteil S."/>
            <person name="Calhoun S."/>
            <person name="Kuo A."/>
            <person name="Mondo S."/>
            <person name="Pangilinan J."/>
            <person name="Riley R."/>
            <person name="LaButti K."/>
            <person name="Andreopoulos B."/>
            <person name="Lipzen A."/>
            <person name="Chen C."/>
            <person name="Yanf M."/>
            <person name="Daum C."/>
            <person name="Ng V."/>
            <person name="Clum A."/>
            <person name="Steindorff A."/>
            <person name="Ohm R."/>
            <person name="Martin F."/>
            <person name="Silar P."/>
            <person name="Natvig D."/>
            <person name="Lalanne C."/>
            <person name="Gautier V."/>
            <person name="Ament-velasquez S.L."/>
            <person name="Kruys A."/>
            <person name="Hutchinson M.I."/>
            <person name="Powell A.J."/>
            <person name="Barry K."/>
            <person name="Miller A.N."/>
            <person name="Grigoriev I.V."/>
            <person name="Debuchy R."/>
            <person name="Gladieux P."/>
            <person name="Thoren M.H."/>
            <person name="Johannesson H."/>
        </authorList>
    </citation>
    <scope>NUCLEOTIDE SEQUENCE</scope>
    <source>
        <strain evidence="2">CBS 232.78</strain>
    </source>
</reference>
<dbReference type="GO" id="GO:0004672">
    <property type="term" value="F:protein kinase activity"/>
    <property type="evidence" value="ECO:0007669"/>
    <property type="project" value="InterPro"/>
</dbReference>
<dbReference type="EMBL" id="JAULSW010000003">
    <property type="protein sequence ID" value="KAK3386468.1"/>
    <property type="molecule type" value="Genomic_DNA"/>
</dbReference>
<dbReference type="Pfam" id="PF00069">
    <property type="entry name" value="Pkinase"/>
    <property type="match status" value="1"/>
</dbReference>
<accession>A0AAE0U0H9</accession>
<feature type="domain" description="Protein kinase" evidence="1">
    <location>
        <begin position="1"/>
        <end position="158"/>
    </location>
</feature>
<protein>
    <recommendedName>
        <fullName evidence="1">Protein kinase domain-containing protein</fullName>
    </recommendedName>
</protein>
<dbReference type="InterPro" id="IPR011009">
    <property type="entry name" value="Kinase-like_dom_sf"/>
</dbReference>
<feature type="non-terminal residue" evidence="2">
    <location>
        <position position="1"/>
    </location>
</feature>
<evidence type="ECO:0000313" key="3">
    <source>
        <dbReference type="Proteomes" id="UP001285441"/>
    </source>
</evidence>
<dbReference type="GO" id="GO:0005524">
    <property type="term" value="F:ATP binding"/>
    <property type="evidence" value="ECO:0007669"/>
    <property type="project" value="InterPro"/>
</dbReference>
<name>A0AAE0U0H9_9PEZI</name>
<dbReference type="Proteomes" id="UP001285441">
    <property type="component" value="Unassembled WGS sequence"/>
</dbReference>
<dbReference type="SUPFAM" id="SSF56112">
    <property type="entry name" value="Protein kinase-like (PK-like)"/>
    <property type="match status" value="1"/>
</dbReference>
<feature type="non-terminal residue" evidence="2">
    <location>
        <position position="173"/>
    </location>
</feature>
<dbReference type="Gene3D" id="1.10.510.10">
    <property type="entry name" value="Transferase(Phosphotransferase) domain 1"/>
    <property type="match status" value="1"/>
</dbReference>
<comment type="caution">
    <text evidence="2">The sequence shown here is derived from an EMBL/GenBank/DDBJ whole genome shotgun (WGS) entry which is preliminary data.</text>
</comment>
<dbReference type="PROSITE" id="PS50011">
    <property type="entry name" value="PROTEIN_KINASE_DOM"/>
    <property type="match status" value="1"/>
</dbReference>
<gene>
    <name evidence="2" type="ORF">B0H63DRAFT_384865</name>
</gene>
<dbReference type="InterPro" id="IPR000719">
    <property type="entry name" value="Prot_kinase_dom"/>
</dbReference>
<sequence>LVDPIVRISDYRTDFVAAVEPSPELHTPALYLPPEDFFNKPVTQAADIWTLGVNLYEVLGEISTLGRPPSRWWGKWENRKGFFASDGSWLRKIRICTPGSRPLSQQMWDMGRGETPETCQWAVEGGEMRALEDLLRGMLKFEPAERLSAEELMTSEYMVKWAMPAWERQLQRS</sequence>
<reference evidence="2" key="1">
    <citation type="journal article" date="2023" name="Mol. Phylogenet. Evol.">
        <title>Genome-scale phylogeny and comparative genomics of the fungal order Sordariales.</title>
        <authorList>
            <person name="Hensen N."/>
            <person name="Bonometti L."/>
            <person name="Westerberg I."/>
            <person name="Brannstrom I.O."/>
            <person name="Guillou S."/>
            <person name="Cros-Aarteil S."/>
            <person name="Calhoun S."/>
            <person name="Haridas S."/>
            <person name="Kuo A."/>
            <person name="Mondo S."/>
            <person name="Pangilinan J."/>
            <person name="Riley R."/>
            <person name="LaButti K."/>
            <person name="Andreopoulos B."/>
            <person name="Lipzen A."/>
            <person name="Chen C."/>
            <person name="Yan M."/>
            <person name="Daum C."/>
            <person name="Ng V."/>
            <person name="Clum A."/>
            <person name="Steindorff A."/>
            <person name="Ohm R.A."/>
            <person name="Martin F."/>
            <person name="Silar P."/>
            <person name="Natvig D.O."/>
            <person name="Lalanne C."/>
            <person name="Gautier V."/>
            <person name="Ament-Velasquez S.L."/>
            <person name="Kruys A."/>
            <person name="Hutchinson M.I."/>
            <person name="Powell A.J."/>
            <person name="Barry K."/>
            <person name="Miller A.N."/>
            <person name="Grigoriev I.V."/>
            <person name="Debuchy R."/>
            <person name="Gladieux P."/>
            <person name="Hiltunen Thoren M."/>
            <person name="Johannesson H."/>
        </authorList>
    </citation>
    <scope>NUCLEOTIDE SEQUENCE</scope>
    <source>
        <strain evidence="2">CBS 232.78</strain>
    </source>
</reference>
<evidence type="ECO:0000313" key="2">
    <source>
        <dbReference type="EMBL" id="KAK3386468.1"/>
    </source>
</evidence>